<feature type="compositionally biased region" description="Polar residues" evidence="1">
    <location>
        <begin position="36"/>
        <end position="54"/>
    </location>
</feature>
<evidence type="ECO:0000256" key="1">
    <source>
        <dbReference type="SAM" id="MobiDB-lite"/>
    </source>
</evidence>
<keyword evidence="2" id="KW-0732">Signal</keyword>
<gene>
    <name evidence="3" type="primary">Necator_chrII.g6552</name>
    <name evidence="3" type="ORF">RB195_018759</name>
</gene>
<comment type="caution">
    <text evidence="3">The sequence shown here is derived from an EMBL/GenBank/DDBJ whole genome shotgun (WGS) entry which is preliminary data.</text>
</comment>
<keyword evidence="4" id="KW-1185">Reference proteome</keyword>
<protein>
    <submittedName>
        <fullName evidence="3">Uncharacterized protein</fullName>
    </submittedName>
</protein>
<sequence length="195" mass="21193">MSCLSCCITLVQMYLLALVSTSLFMFVCVCAAKNGSNRASKTSKPPLVSSQPKSPGSVMTARNENMKEKTCVTKNYGKNVGSIELAKTQECDEIIAPRTLKKVNLEGAKDTFDFQKKAVDDGIVLHPCHVRHMGNIDDIAQILRWPVFTGRAGPSISSTRFVPSPLSSKMFSNFVSDVDEVLEPYPAELSAGPSV</sequence>
<feature type="signal peptide" evidence="2">
    <location>
        <begin position="1"/>
        <end position="31"/>
    </location>
</feature>
<name>A0ABR1CCT2_NECAM</name>
<accession>A0ABR1CCT2</accession>
<reference evidence="3 4" key="1">
    <citation type="submission" date="2023-08" db="EMBL/GenBank/DDBJ databases">
        <title>A Necator americanus chromosomal reference genome.</title>
        <authorList>
            <person name="Ilik V."/>
            <person name="Petrzelkova K.J."/>
            <person name="Pardy F."/>
            <person name="Fuh T."/>
            <person name="Niatou-Singa F.S."/>
            <person name="Gouil Q."/>
            <person name="Baker L."/>
            <person name="Ritchie M.E."/>
            <person name="Jex A.R."/>
            <person name="Gazzola D."/>
            <person name="Li H."/>
            <person name="Toshio Fujiwara R."/>
            <person name="Zhan B."/>
            <person name="Aroian R.V."/>
            <person name="Pafco B."/>
            <person name="Schwarz E.M."/>
        </authorList>
    </citation>
    <scope>NUCLEOTIDE SEQUENCE [LARGE SCALE GENOMIC DNA]</scope>
    <source>
        <strain evidence="3 4">Aroian</strain>
        <tissue evidence="3">Whole animal</tissue>
    </source>
</reference>
<evidence type="ECO:0000313" key="4">
    <source>
        <dbReference type="Proteomes" id="UP001303046"/>
    </source>
</evidence>
<feature type="chain" id="PRO_5047442348" evidence="2">
    <location>
        <begin position="32"/>
        <end position="195"/>
    </location>
</feature>
<dbReference type="Proteomes" id="UP001303046">
    <property type="component" value="Unassembled WGS sequence"/>
</dbReference>
<evidence type="ECO:0000313" key="3">
    <source>
        <dbReference type="EMBL" id="KAK6735721.1"/>
    </source>
</evidence>
<proteinExistence type="predicted"/>
<dbReference type="EMBL" id="JAVFWL010000002">
    <property type="protein sequence ID" value="KAK6735721.1"/>
    <property type="molecule type" value="Genomic_DNA"/>
</dbReference>
<feature type="region of interest" description="Disordered" evidence="1">
    <location>
        <begin position="36"/>
        <end position="59"/>
    </location>
</feature>
<evidence type="ECO:0000256" key="2">
    <source>
        <dbReference type="SAM" id="SignalP"/>
    </source>
</evidence>
<organism evidence="3 4">
    <name type="scientific">Necator americanus</name>
    <name type="common">Human hookworm</name>
    <dbReference type="NCBI Taxonomy" id="51031"/>
    <lineage>
        <taxon>Eukaryota</taxon>
        <taxon>Metazoa</taxon>
        <taxon>Ecdysozoa</taxon>
        <taxon>Nematoda</taxon>
        <taxon>Chromadorea</taxon>
        <taxon>Rhabditida</taxon>
        <taxon>Rhabditina</taxon>
        <taxon>Rhabditomorpha</taxon>
        <taxon>Strongyloidea</taxon>
        <taxon>Ancylostomatidae</taxon>
        <taxon>Bunostominae</taxon>
        <taxon>Necator</taxon>
    </lineage>
</organism>